<dbReference type="Proteomes" id="UP001152523">
    <property type="component" value="Unassembled WGS sequence"/>
</dbReference>
<feature type="region of interest" description="Disordered" evidence="1">
    <location>
        <begin position="23"/>
        <end position="74"/>
    </location>
</feature>
<accession>A0AAV0DW08</accession>
<dbReference type="EMBL" id="CAMAPF010000178">
    <property type="protein sequence ID" value="CAH9110936.1"/>
    <property type="molecule type" value="Genomic_DNA"/>
</dbReference>
<feature type="compositionally biased region" description="Basic and acidic residues" evidence="1">
    <location>
        <begin position="41"/>
        <end position="63"/>
    </location>
</feature>
<feature type="region of interest" description="Disordered" evidence="1">
    <location>
        <begin position="107"/>
        <end position="145"/>
    </location>
</feature>
<sequence length="145" mass="16392">MFTFIFVFFKCVNFESVTKYVNTNPNNPSPNQRPYKKPNSWRRDNQRDAELKNDVYIPPREEAEGSGNPGKKPRVEIKVIFGGGETGDTAAERKRFERGLYVASVSTPPQKKGRMEPITFGMADLPNSPSPHGDSQQAVTVGWWK</sequence>
<evidence type="ECO:0000256" key="1">
    <source>
        <dbReference type="SAM" id="MobiDB-lite"/>
    </source>
</evidence>
<comment type="caution">
    <text evidence="2">The sequence shown here is derived from an EMBL/GenBank/DDBJ whole genome shotgun (WGS) entry which is preliminary data.</text>
</comment>
<dbReference type="AlphaFoldDB" id="A0AAV0DW08"/>
<feature type="compositionally biased region" description="Polar residues" evidence="1">
    <location>
        <begin position="23"/>
        <end position="32"/>
    </location>
</feature>
<evidence type="ECO:0000313" key="3">
    <source>
        <dbReference type="Proteomes" id="UP001152523"/>
    </source>
</evidence>
<organism evidence="2 3">
    <name type="scientific">Cuscuta epithymum</name>
    <dbReference type="NCBI Taxonomy" id="186058"/>
    <lineage>
        <taxon>Eukaryota</taxon>
        <taxon>Viridiplantae</taxon>
        <taxon>Streptophyta</taxon>
        <taxon>Embryophyta</taxon>
        <taxon>Tracheophyta</taxon>
        <taxon>Spermatophyta</taxon>
        <taxon>Magnoliopsida</taxon>
        <taxon>eudicotyledons</taxon>
        <taxon>Gunneridae</taxon>
        <taxon>Pentapetalae</taxon>
        <taxon>asterids</taxon>
        <taxon>lamiids</taxon>
        <taxon>Solanales</taxon>
        <taxon>Convolvulaceae</taxon>
        <taxon>Cuscuteae</taxon>
        <taxon>Cuscuta</taxon>
        <taxon>Cuscuta subgen. Cuscuta</taxon>
    </lineage>
</organism>
<protein>
    <submittedName>
        <fullName evidence="2">Uncharacterized protein</fullName>
    </submittedName>
</protein>
<reference evidence="2" key="1">
    <citation type="submission" date="2022-07" db="EMBL/GenBank/DDBJ databases">
        <authorList>
            <person name="Macas J."/>
            <person name="Novak P."/>
            <person name="Neumann P."/>
        </authorList>
    </citation>
    <scope>NUCLEOTIDE SEQUENCE</scope>
</reference>
<keyword evidence="3" id="KW-1185">Reference proteome</keyword>
<proteinExistence type="predicted"/>
<evidence type="ECO:0000313" key="2">
    <source>
        <dbReference type="EMBL" id="CAH9110936.1"/>
    </source>
</evidence>
<gene>
    <name evidence="2" type="ORF">CEPIT_LOCUS19349</name>
</gene>
<name>A0AAV0DW08_9ASTE</name>